<accession>A0ABT1MSG4</accession>
<feature type="signal peptide" evidence="10">
    <location>
        <begin position="1"/>
        <end position="26"/>
    </location>
</feature>
<keyword evidence="5 8" id="KW-0697">Rotamase</keyword>
<dbReference type="Proteomes" id="UP001203945">
    <property type="component" value="Unassembled WGS sequence"/>
</dbReference>
<evidence type="ECO:0000256" key="9">
    <source>
        <dbReference type="SAM" id="MobiDB-lite"/>
    </source>
</evidence>
<dbReference type="RefSeq" id="WP_255330255.1">
    <property type="nucleotide sequence ID" value="NZ_JAKZEU010000004.1"/>
</dbReference>
<dbReference type="Pfam" id="PF00639">
    <property type="entry name" value="Rotamase"/>
    <property type="match status" value="1"/>
</dbReference>
<reference evidence="12 13" key="1">
    <citation type="submission" date="2022-03" db="EMBL/GenBank/DDBJ databases">
        <authorList>
            <person name="He Y."/>
        </authorList>
    </citation>
    <scope>NUCLEOTIDE SEQUENCE [LARGE SCALE GENOMIC DNA]</scope>
    <source>
        <strain evidence="12 13">TK19116</strain>
    </source>
</reference>
<dbReference type="EMBL" id="JAKZEU010000004">
    <property type="protein sequence ID" value="MCQ0971247.1"/>
    <property type="molecule type" value="Genomic_DNA"/>
</dbReference>
<evidence type="ECO:0000256" key="6">
    <source>
        <dbReference type="ARBA" id="ARBA00030642"/>
    </source>
</evidence>
<keyword evidence="13" id="KW-1185">Reference proteome</keyword>
<feature type="compositionally biased region" description="Low complexity" evidence="9">
    <location>
        <begin position="284"/>
        <end position="323"/>
    </location>
</feature>
<comment type="caution">
    <text evidence="12">The sequence shown here is derived from an EMBL/GenBank/DDBJ whole genome shotgun (WGS) entry which is preliminary data.</text>
</comment>
<feature type="chain" id="PRO_5046310290" description="Parvulin-like PPIase" evidence="10">
    <location>
        <begin position="27"/>
        <end position="330"/>
    </location>
</feature>
<feature type="region of interest" description="Disordered" evidence="9">
    <location>
        <begin position="284"/>
        <end position="330"/>
    </location>
</feature>
<evidence type="ECO:0000256" key="3">
    <source>
        <dbReference type="ARBA" id="ARBA00013194"/>
    </source>
</evidence>
<dbReference type="PROSITE" id="PS50198">
    <property type="entry name" value="PPIC_PPIASE_2"/>
    <property type="match status" value="1"/>
</dbReference>
<sequence>MLKRFPLAACLMAGTALIVPALPAAAQDAGTVVATVDGTPITLGQMIAMKRGLHDQAAAELPDRALWDLMLDQMVRQTAVANVGENEIDAGDVAALEIERRAYLASAALERLASEEPTDEEVNAAYEAAFGEAAPQMQYSAAHILVDSEEKAKELKAELDGGADFATLAQENSSDSSAQNGGDLGWFSPEQMVQPFADAVVALDKGAVSEPVQSDFGWHIIKLNDSRQMEAPKLEEIRPQLIQQIRREKVDAEIQSLVTAASVDRVEGLDPSLLTRVELLDAPAGDAQPAAEDEAAASAEETAQPEGEAEAAPATDAEMAPAEGETEQDG</sequence>
<dbReference type="InterPro" id="IPR023058">
    <property type="entry name" value="PPIase_PpiC_CS"/>
</dbReference>
<evidence type="ECO:0000256" key="1">
    <source>
        <dbReference type="ARBA" id="ARBA00000971"/>
    </source>
</evidence>
<evidence type="ECO:0000256" key="10">
    <source>
        <dbReference type="SAM" id="SignalP"/>
    </source>
</evidence>
<evidence type="ECO:0000256" key="5">
    <source>
        <dbReference type="ARBA" id="ARBA00023110"/>
    </source>
</evidence>
<dbReference type="InterPro" id="IPR027304">
    <property type="entry name" value="Trigger_fact/SurA_dom_sf"/>
</dbReference>
<evidence type="ECO:0000313" key="13">
    <source>
        <dbReference type="Proteomes" id="UP001203945"/>
    </source>
</evidence>
<evidence type="ECO:0000313" key="12">
    <source>
        <dbReference type="EMBL" id="MCQ0971247.1"/>
    </source>
</evidence>
<dbReference type="InterPro" id="IPR046357">
    <property type="entry name" value="PPIase_dom_sf"/>
</dbReference>
<dbReference type="SUPFAM" id="SSF109998">
    <property type="entry name" value="Triger factor/SurA peptide-binding domain-like"/>
    <property type="match status" value="1"/>
</dbReference>
<protein>
    <recommendedName>
        <fullName evidence="4">Parvulin-like PPIase</fullName>
        <ecNumber evidence="3">5.2.1.8</ecNumber>
    </recommendedName>
    <alternativeName>
        <fullName evidence="6">Peptidyl-prolyl cis-trans isomerase plp</fullName>
    </alternativeName>
    <alternativeName>
        <fullName evidence="7">Rotamase plp</fullName>
    </alternativeName>
</protein>
<dbReference type="EC" id="5.2.1.8" evidence="3"/>
<organism evidence="12 13">
    <name type="scientific">Paracoccus albicereus</name>
    <dbReference type="NCBI Taxonomy" id="2922394"/>
    <lineage>
        <taxon>Bacteria</taxon>
        <taxon>Pseudomonadati</taxon>
        <taxon>Pseudomonadota</taxon>
        <taxon>Alphaproteobacteria</taxon>
        <taxon>Rhodobacterales</taxon>
        <taxon>Paracoccaceae</taxon>
        <taxon>Paracoccus</taxon>
    </lineage>
</organism>
<evidence type="ECO:0000256" key="2">
    <source>
        <dbReference type="ARBA" id="ARBA00007656"/>
    </source>
</evidence>
<name>A0ABT1MSG4_9RHOB</name>
<proteinExistence type="inferred from homology"/>
<feature type="domain" description="PpiC" evidence="11">
    <location>
        <begin position="136"/>
        <end position="225"/>
    </location>
</feature>
<dbReference type="PANTHER" id="PTHR47245:SF2">
    <property type="entry name" value="PEPTIDYL-PROLYL CIS-TRANS ISOMERASE HP_0175-RELATED"/>
    <property type="match status" value="1"/>
</dbReference>
<dbReference type="InterPro" id="IPR000297">
    <property type="entry name" value="PPIase_PpiC"/>
</dbReference>
<dbReference type="GO" id="GO:0003755">
    <property type="term" value="F:peptidyl-prolyl cis-trans isomerase activity"/>
    <property type="evidence" value="ECO:0007669"/>
    <property type="project" value="UniProtKB-EC"/>
</dbReference>
<dbReference type="PANTHER" id="PTHR47245">
    <property type="entry name" value="PEPTIDYLPROLYL ISOMERASE"/>
    <property type="match status" value="1"/>
</dbReference>
<gene>
    <name evidence="12" type="ORF">MLD63_12525</name>
</gene>
<keyword evidence="10" id="KW-0732">Signal</keyword>
<dbReference type="InterPro" id="IPR050245">
    <property type="entry name" value="PrsA_foldase"/>
</dbReference>
<comment type="catalytic activity">
    <reaction evidence="1">
        <text>[protein]-peptidylproline (omega=180) = [protein]-peptidylproline (omega=0)</text>
        <dbReference type="Rhea" id="RHEA:16237"/>
        <dbReference type="Rhea" id="RHEA-COMP:10747"/>
        <dbReference type="Rhea" id="RHEA-COMP:10748"/>
        <dbReference type="ChEBI" id="CHEBI:83833"/>
        <dbReference type="ChEBI" id="CHEBI:83834"/>
        <dbReference type="EC" id="5.2.1.8"/>
    </reaction>
</comment>
<dbReference type="SUPFAM" id="SSF54534">
    <property type="entry name" value="FKBP-like"/>
    <property type="match status" value="1"/>
</dbReference>
<evidence type="ECO:0000259" key="11">
    <source>
        <dbReference type="PROSITE" id="PS50198"/>
    </source>
</evidence>
<evidence type="ECO:0000256" key="7">
    <source>
        <dbReference type="ARBA" id="ARBA00031484"/>
    </source>
</evidence>
<comment type="similarity">
    <text evidence="2">Belongs to the PpiC/parvulin rotamase family.</text>
</comment>
<dbReference type="Gene3D" id="3.10.50.40">
    <property type="match status" value="1"/>
</dbReference>
<dbReference type="PROSITE" id="PS01096">
    <property type="entry name" value="PPIC_PPIASE_1"/>
    <property type="match status" value="1"/>
</dbReference>
<keyword evidence="8 12" id="KW-0413">Isomerase</keyword>
<evidence type="ECO:0000256" key="8">
    <source>
        <dbReference type="PROSITE-ProRule" id="PRU00278"/>
    </source>
</evidence>
<evidence type="ECO:0000256" key="4">
    <source>
        <dbReference type="ARBA" id="ARBA00018370"/>
    </source>
</evidence>